<dbReference type="CDD" id="cd00475">
    <property type="entry name" value="Cis_IPPS"/>
    <property type="match status" value="1"/>
</dbReference>
<comment type="similarity">
    <text evidence="2">Belongs to the UPP synthase family.</text>
</comment>
<dbReference type="PANTHER" id="PTHR10291">
    <property type="entry name" value="DEHYDRODOLICHYL DIPHOSPHATE SYNTHASE FAMILY MEMBER"/>
    <property type="match status" value="1"/>
</dbReference>
<dbReference type="GO" id="GO:0009409">
    <property type="term" value="P:response to cold"/>
    <property type="evidence" value="ECO:0007669"/>
    <property type="project" value="TreeGrafter"/>
</dbReference>
<dbReference type="FunFam" id="3.40.1180.10:FF:000001">
    <property type="entry name" value="(2E,6E)-farnesyl-diphosphate-specific ditrans,polycis-undecaprenyl-diphosphate synthase"/>
    <property type="match status" value="1"/>
</dbReference>
<gene>
    <name evidence="3" type="primary">LPPS</name>
</gene>
<dbReference type="BRENDA" id="2.5.1.69">
    <property type="organism ID" value="12981"/>
</dbReference>
<dbReference type="PANTHER" id="PTHR10291:SF0">
    <property type="entry name" value="DEHYDRODOLICHYL DIPHOSPHATE SYNTHASE 2"/>
    <property type="match status" value="1"/>
</dbReference>
<proteinExistence type="evidence at transcript level"/>
<dbReference type="GO" id="GO:0000287">
    <property type="term" value="F:magnesium ion binding"/>
    <property type="evidence" value="ECO:0007669"/>
    <property type="project" value="UniProtKB-ARBA"/>
</dbReference>
<dbReference type="NCBIfam" id="TIGR00055">
    <property type="entry name" value="uppS"/>
    <property type="match status" value="1"/>
</dbReference>
<dbReference type="SMR" id="M4QSY7"/>
<dbReference type="InterPro" id="IPR036424">
    <property type="entry name" value="UPP_synth-like_sf"/>
</dbReference>
<dbReference type="EMBL" id="JX985358">
    <property type="protein sequence ID" value="AGH33890.1"/>
    <property type="molecule type" value="mRNA"/>
</dbReference>
<dbReference type="Gene3D" id="3.40.1180.10">
    <property type="entry name" value="Decaprenyl diphosphate synthase-like"/>
    <property type="match status" value="1"/>
</dbReference>
<keyword evidence="1 2" id="KW-0808">Transferase</keyword>
<sequence length="305" mass="34520">MAFLQLPTVSPIGRINSKLLIPSFSSLRTCTSTAGKRIGERPKLERFSRSIPKCCLAGAETEIDEVTPNHVAIIIDGHRKWAKSRGVTVQEGHQTGVNNWKHIISRASQLGIKLLTIWALSPQNFNRSKMEVDFLMRIYEDFLRSDVKELVTSQQDIQFSAIGDKSRLPEYLQDAISYAEGLSQANKGMHFILAVAYGGREDIVEAARKIAAKVEHGILRPDDIDEATFEQHLMTNITKFPSPDLLIRAAGEQRLSNFFLWQLPFTEFYFTPKLFPDFGEADLLDALASYRCRYRGFGERKGIHE</sequence>
<evidence type="ECO:0000256" key="1">
    <source>
        <dbReference type="ARBA" id="ARBA00022679"/>
    </source>
</evidence>
<dbReference type="GO" id="GO:0016094">
    <property type="term" value="P:polyprenol biosynthetic process"/>
    <property type="evidence" value="ECO:0007669"/>
    <property type="project" value="TreeGrafter"/>
</dbReference>
<protein>
    <recommendedName>
        <fullName evidence="2">Alkyl transferase</fullName>
        <ecNumber evidence="2">2.5.1.-</ecNumber>
    </recommendedName>
</protein>
<evidence type="ECO:0000256" key="2">
    <source>
        <dbReference type="RuleBase" id="RU363018"/>
    </source>
</evidence>
<dbReference type="HAMAP" id="MF_01139">
    <property type="entry name" value="ISPT"/>
    <property type="match status" value="1"/>
</dbReference>
<name>M4QSY7_LAVIN</name>
<dbReference type="EC" id="2.5.1.-" evidence="2"/>
<accession>M4QSY7</accession>
<dbReference type="AlphaFoldDB" id="M4QSY7"/>
<organism evidence="3">
    <name type="scientific">Lavandula x intermedia</name>
    <name type="common">Lavandin</name>
    <name type="synonym">Lavandula angustifolia x Lavandula latifolia</name>
    <dbReference type="NCBI Taxonomy" id="1196215"/>
    <lineage>
        <taxon>Eukaryota</taxon>
        <taxon>Viridiplantae</taxon>
        <taxon>Streptophyta</taxon>
        <taxon>Embryophyta</taxon>
        <taxon>Tracheophyta</taxon>
        <taxon>Spermatophyta</taxon>
        <taxon>Magnoliopsida</taxon>
        <taxon>eudicotyledons</taxon>
        <taxon>Gunneridae</taxon>
        <taxon>Pentapetalae</taxon>
        <taxon>asterids</taxon>
        <taxon>lamiids</taxon>
        <taxon>Lamiales</taxon>
        <taxon>Lamiaceae</taxon>
        <taxon>Nepetoideae</taxon>
        <taxon>Ocimeae</taxon>
        <taxon>Lavandulinae</taxon>
        <taxon>Lavandula</taxon>
    </lineage>
</organism>
<dbReference type="SUPFAM" id="SSF64005">
    <property type="entry name" value="Undecaprenyl diphosphate synthase"/>
    <property type="match status" value="1"/>
</dbReference>
<dbReference type="InterPro" id="IPR001441">
    <property type="entry name" value="UPP_synth-like"/>
</dbReference>
<dbReference type="Pfam" id="PF01255">
    <property type="entry name" value="Prenyltransf"/>
    <property type="match status" value="1"/>
</dbReference>
<dbReference type="GO" id="GO:0009668">
    <property type="term" value="P:plastid membrane organization"/>
    <property type="evidence" value="ECO:0007669"/>
    <property type="project" value="TreeGrafter"/>
</dbReference>
<dbReference type="GO" id="GO:0045547">
    <property type="term" value="F:ditrans,polycis-polyprenyl diphosphate synthase [(2E,6E)-farnesyl diphosphate specific] activity"/>
    <property type="evidence" value="ECO:0007669"/>
    <property type="project" value="TreeGrafter"/>
</dbReference>
<reference evidence="3" key="1">
    <citation type="journal article" date="2013" name="J. Biol. Chem.">
        <title>The Biosynthetic Origin of Irregular Monoterpenes in Lavandula: ISOLATION AND BIOCHEMICAL CHARACTERIZATION OF A NOVEL cis-PRENYL DIPHOSPHATE SYNTHASE GENE, LAVANDULYL DIPHOSPHATE SYNTHASE.</title>
        <authorList>
            <person name="Demissie Z.A."/>
            <person name="Erland L.A."/>
            <person name="Rheault M.R."/>
            <person name="Mahmoud S.S."/>
        </authorList>
    </citation>
    <scope>NUCLEOTIDE SEQUENCE</scope>
</reference>
<evidence type="ECO:0000313" key="3">
    <source>
        <dbReference type="EMBL" id="AGH33890.1"/>
    </source>
</evidence>
<dbReference type="GO" id="GO:0009570">
    <property type="term" value="C:chloroplast stroma"/>
    <property type="evidence" value="ECO:0007669"/>
    <property type="project" value="TreeGrafter"/>
</dbReference>